<dbReference type="Proteomes" id="UP000463224">
    <property type="component" value="Unassembled WGS sequence"/>
</dbReference>
<protein>
    <submittedName>
        <fullName evidence="1">Twin-arginine translocation signal domain-containing protein</fullName>
    </submittedName>
</protein>
<name>A0A844QG88_9HYPH</name>
<reference evidence="1 2" key="1">
    <citation type="submission" date="2019-12" db="EMBL/GenBank/DDBJ databases">
        <title>Nitratireductor arenosus sp. nov., Isolated from sea sand, Jeju island, South Korea.</title>
        <authorList>
            <person name="Kim W."/>
        </authorList>
    </citation>
    <scope>NUCLEOTIDE SEQUENCE [LARGE SCALE GENOMIC DNA]</scope>
    <source>
        <strain evidence="1 2">CAU 1489</strain>
    </source>
</reference>
<dbReference type="InterPro" id="IPR006311">
    <property type="entry name" value="TAT_signal"/>
</dbReference>
<dbReference type="PROSITE" id="PS51318">
    <property type="entry name" value="TAT"/>
    <property type="match status" value="1"/>
</dbReference>
<sequence length="246" mass="27048">MGGSAPGRRFRRARRGACGVSRRDFLAKVALVAALLALAGCGWFAERWEWNQKLTVEVLVDGEIASGSAVSYVRWQEADALDNYSTAYRGEATVVDLGERGVLFALIGEATKYVAGYTLHEELGERRSDYETLYPKVAGFRGVREVAREAYPLLVTFTDIADPTTVKRVDPDDLAATFGPGVALKRITLEITDEAVTEGEVEAVLGWLRWSRERFLAAGGGENPLRAPDNSPVGYETIGRTKFIRR</sequence>
<comment type="caution">
    <text evidence="1">The sequence shown here is derived from an EMBL/GenBank/DDBJ whole genome shotgun (WGS) entry which is preliminary data.</text>
</comment>
<accession>A0A844QG88</accession>
<dbReference type="InterPro" id="IPR019546">
    <property type="entry name" value="TAT_signal_bac_arc"/>
</dbReference>
<dbReference type="NCBIfam" id="TIGR01409">
    <property type="entry name" value="TAT_signal_seq"/>
    <property type="match status" value="1"/>
</dbReference>
<organism evidence="1 2">
    <name type="scientific">Nitratireductor arenosus</name>
    <dbReference type="NCBI Taxonomy" id="2682096"/>
    <lineage>
        <taxon>Bacteria</taxon>
        <taxon>Pseudomonadati</taxon>
        <taxon>Pseudomonadota</taxon>
        <taxon>Alphaproteobacteria</taxon>
        <taxon>Hyphomicrobiales</taxon>
        <taxon>Phyllobacteriaceae</taxon>
        <taxon>Nitratireductor</taxon>
    </lineage>
</organism>
<proteinExistence type="predicted"/>
<gene>
    <name evidence="1" type="ORF">GN330_07040</name>
</gene>
<evidence type="ECO:0000313" key="1">
    <source>
        <dbReference type="EMBL" id="MVA97001.1"/>
    </source>
</evidence>
<dbReference type="AlphaFoldDB" id="A0A844QG88"/>
<evidence type="ECO:0000313" key="2">
    <source>
        <dbReference type="Proteomes" id="UP000463224"/>
    </source>
</evidence>
<keyword evidence="2" id="KW-1185">Reference proteome</keyword>
<dbReference type="EMBL" id="WPHG01000002">
    <property type="protein sequence ID" value="MVA97001.1"/>
    <property type="molecule type" value="Genomic_DNA"/>
</dbReference>